<dbReference type="GeneID" id="37199509"/>
<dbReference type="Proteomes" id="UP000248961">
    <property type="component" value="Unassembled WGS sequence"/>
</dbReference>
<feature type="region of interest" description="Disordered" evidence="1">
    <location>
        <begin position="1"/>
        <end position="43"/>
    </location>
</feature>
<dbReference type="RefSeq" id="XP_025551397.1">
    <property type="nucleotide sequence ID" value="XM_025695220.1"/>
</dbReference>
<dbReference type="AlphaFoldDB" id="A0A395HXX6"/>
<dbReference type="EMBL" id="KZ824284">
    <property type="protein sequence ID" value="RAL12243.1"/>
    <property type="molecule type" value="Genomic_DNA"/>
</dbReference>
<accession>A0A395HXX6</accession>
<evidence type="ECO:0000256" key="1">
    <source>
        <dbReference type="SAM" id="MobiDB-lite"/>
    </source>
</evidence>
<gene>
    <name evidence="2" type="ORF">BO97DRAFT_405593</name>
</gene>
<organism evidence="2 3">
    <name type="scientific">Aspergillus homomorphus (strain CBS 101889)</name>
    <dbReference type="NCBI Taxonomy" id="1450537"/>
    <lineage>
        <taxon>Eukaryota</taxon>
        <taxon>Fungi</taxon>
        <taxon>Dikarya</taxon>
        <taxon>Ascomycota</taxon>
        <taxon>Pezizomycotina</taxon>
        <taxon>Eurotiomycetes</taxon>
        <taxon>Eurotiomycetidae</taxon>
        <taxon>Eurotiales</taxon>
        <taxon>Aspergillaceae</taxon>
        <taxon>Aspergillus</taxon>
        <taxon>Aspergillus subgen. Circumdati</taxon>
    </lineage>
</organism>
<sequence>MPPADFRPCAKQPFFHSGFASPSPRSPHNPQPSHLPESGRQPNTLIRLEMQLTEPKTQ</sequence>
<evidence type="ECO:0000313" key="3">
    <source>
        <dbReference type="Proteomes" id="UP000248961"/>
    </source>
</evidence>
<evidence type="ECO:0000313" key="2">
    <source>
        <dbReference type="EMBL" id="RAL12243.1"/>
    </source>
</evidence>
<dbReference type="VEuPathDB" id="FungiDB:BO97DRAFT_405593"/>
<reference evidence="2 3" key="1">
    <citation type="submission" date="2018-02" db="EMBL/GenBank/DDBJ databases">
        <title>The genomes of Aspergillus section Nigri reveals drivers in fungal speciation.</title>
        <authorList>
            <consortium name="DOE Joint Genome Institute"/>
            <person name="Vesth T.C."/>
            <person name="Nybo J."/>
            <person name="Theobald S."/>
            <person name="Brandl J."/>
            <person name="Frisvad J.C."/>
            <person name="Nielsen K.F."/>
            <person name="Lyhne E.K."/>
            <person name="Kogle M.E."/>
            <person name="Kuo A."/>
            <person name="Riley R."/>
            <person name="Clum A."/>
            <person name="Nolan M."/>
            <person name="Lipzen A."/>
            <person name="Salamov A."/>
            <person name="Henrissat B."/>
            <person name="Wiebenga A."/>
            <person name="De vries R.P."/>
            <person name="Grigoriev I.V."/>
            <person name="Mortensen U.H."/>
            <person name="Andersen M.R."/>
            <person name="Baker S.E."/>
        </authorList>
    </citation>
    <scope>NUCLEOTIDE SEQUENCE [LARGE SCALE GENOMIC DNA]</scope>
    <source>
        <strain evidence="2 3">CBS 101889</strain>
    </source>
</reference>
<name>A0A395HXX6_ASPHC</name>
<proteinExistence type="predicted"/>
<keyword evidence="3" id="KW-1185">Reference proteome</keyword>
<protein>
    <submittedName>
        <fullName evidence="2">Uncharacterized protein</fullName>
    </submittedName>
</protein>